<dbReference type="PANTHER" id="PTHR35894">
    <property type="entry name" value="GENERAL SECRETION PATHWAY PROTEIN A-RELATED"/>
    <property type="match status" value="1"/>
</dbReference>
<dbReference type="PANTHER" id="PTHR35894:SF1">
    <property type="entry name" value="PHOSPHORIBULOKINASE _ URIDINE KINASE FAMILY"/>
    <property type="match status" value="1"/>
</dbReference>
<dbReference type="AlphaFoldDB" id="A0A3E0WFH8"/>
<sequence length="233" mass="26348">MYERHFGLTERPFSIAPDPRYLYLSPRHRDALAHLHYGISERGGFVVLTGEVGTGKTLIARSLVGQLPPEVDLALVLNPNLTVREFLFVILNELNIALPKRTRSIQALVDALNRYLLDNYARGRHTVILVDEAHCLNSLVLEQVRLLTNLETTREKLLQIILVGQPELRDLLARRDLRQVSQRVTARFHLTPLTAAETHAYIQHRLQVAGGNTHLFGWGRLSSSIARAEAFRG</sequence>
<dbReference type="Pfam" id="PF13401">
    <property type="entry name" value="AAA_22"/>
    <property type="match status" value="1"/>
</dbReference>
<dbReference type="RefSeq" id="WP_116348554.1">
    <property type="nucleotide sequence ID" value="NZ_NFZW01000042.1"/>
</dbReference>
<evidence type="ECO:0000313" key="3">
    <source>
        <dbReference type="Proteomes" id="UP000256763"/>
    </source>
</evidence>
<evidence type="ECO:0000259" key="1">
    <source>
        <dbReference type="SMART" id="SM00382"/>
    </source>
</evidence>
<dbReference type="InterPro" id="IPR027417">
    <property type="entry name" value="P-loop_NTPase"/>
</dbReference>
<dbReference type="EMBL" id="NFZW01000042">
    <property type="protein sequence ID" value="RFA31692.1"/>
    <property type="molecule type" value="Genomic_DNA"/>
</dbReference>
<accession>A0A3E0WFH8</accession>
<keyword evidence="3" id="KW-1185">Reference proteome</keyword>
<dbReference type="InterPro" id="IPR049945">
    <property type="entry name" value="AAA_22"/>
</dbReference>
<dbReference type="InterPro" id="IPR052026">
    <property type="entry name" value="ExeA_AAA_ATPase_DNA-bind"/>
</dbReference>
<organism evidence="2 3">
    <name type="scientific">Alkalilimnicola ehrlichii</name>
    <dbReference type="NCBI Taxonomy" id="351052"/>
    <lineage>
        <taxon>Bacteria</taxon>
        <taxon>Pseudomonadati</taxon>
        <taxon>Pseudomonadota</taxon>
        <taxon>Gammaproteobacteria</taxon>
        <taxon>Chromatiales</taxon>
        <taxon>Ectothiorhodospiraceae</taxon>
        <taxon>Alkalilimnicola</taxon>
    </lineage>
</organism>
<dbReference type="Proteomes" id="UP000256763">
    <property type="component" value="Unassembled WGS sequence"/>
</dbReference>
<reference evidence="3" key="1">
    <citation type="submission" date="2017-05" db="EMBL/GenBank/DDBJ databases">
        <authorList>
            <person name="Sharma S."/>
            <person name="Sidhu C."/>
            <person name="Pinnaka A.K."/>
        </authorList>
    </citation>
    <scope>NUCLEOTIDE SEQUENCE [LARGE SCALE GENOMIC DNA]</scope>
    <source>
        <strain evidence="3">AK93</strain>
    </source>
</reference>
<dbReference type="SUPFAM" id="SSF52540">
    <property type="entry name" value="P-loop containing nucleoside triphosphate hydrolases"/>
    <property type="match status" value="1"/>
</dbReference>
<comment type="caution">
    <text evidence="2">The sequence shown here is derived from an EMBL/GenBank/DDBJ whole genome shotgun (WGS) entry which is preliminary data.</text>
</comment>
<dbReference type="GO" id="GO:0016887">
    <property type="term" value="F:ATP hydrolysis activity"/>
    <property type="evidence" value="ECO:0007669"/>
    <property type="project" value="InterPro"/>
</dbReference>
<dbReference type="SMART" id="SM00382">
    <property type="entry name" value="AAA"/>
    <property type="match status" value="1"/>
</dbReference>
<proteinExistence type="predicted"/>
<feature type="domain" description="AAA+ ATPase" evidence="1">
    <location>
        <begin position="42"/>
        <end position="187"/>
    </location>
</feature>
<dbReference type="Gene3D" id="3.40.50.300">
    <property type="entry name" value="P-loop containing nucleotide triphosphate hydrolases"/>
    <property type="match status" value="1"/>
</dbReference>
<evidence type="ECO:0000313" key="2">
    <source>
        <dbReference type="EMBL" id="RFA31692.1"/>
    </source>
</evidence>
<dbReference type="InterPro" id="IPR003593">
    <property type="entry name" value="AAA+_ATPase"/>
</dbReference>
<protein>
    <recommendedName>
        <fullName evidence="1">AAA+ ATPase domain-containing protein</fullName>
    </recommendedName>
</protein>
<name>A0A3E0WFH8_9GAMM</name>
<gene>
    <name evidence="2" type="ORF">CAL65_21645</name>
</gene>